<proteinExistence type="inferred from homology"/>
<dbReference type="PROSITE" id="PS50931">
    <property type="entry name" value="HTH_LYSR"/>
    <property type="match status" value="1"/>
</dbReference>
<accession>A0A0K0XVY6</accession>
<dbReference type="CDD" id="cd05466">
    <property type="entry name" value="PBP2_LTTR_substrate"/>
    <property type="match status" value="1"/>
</dbReference>
<evidence type="ECO:0000256" key="3">
    <source>
        <dbReference type="ARBA" id="ARBA00023125"/>
    </source>
</evidence>
<dbReference type="KEGG" id="wma:WM2015_1415"/>
<gene>
    <name evidence="5" type="ORF">WM2015_1415</name>
</gene>
<dbReference type="InterPro" id="IPR036388">
    <property type="entry name" value="WH-like_DNA-bd_sf"/>
</dbReference>
<dbReference type="EMBL" id="CP012154">
    <property type="protein sequence ID" value="AKS41787.1"/>
    <property type="molecule type" value="Genomic_DNA"/>
</dbReference>
<dbReference type="PANTHER" id="PTHR30419">
    <property type="entry name" value="HTH-TYPE TRANSCRIPTIONAL REGULATOR YBHD"/>
    <property type="match status" value="1"/>
</dbReference>
<dbReference type="InterPro" id="IPR036390">
    <property type="entry name" value="WH_DNA-bd_sf"/>
</dbReference>
<dbReference type="SUPFAM" id="SSF53850">
    <property type="entry name" value="Periplasmic binding protein-like II"/>
    <property type="match status" value="1"/>
</dbReference>
<keyword evidence="3" id="KW-0238">DNA-binding</keyword>
<evidence type="ECO:0000313" key="5">
    <source>
        <dbReference type="EMBL" id="AKS41787.1"/>
    </source>
</evidence>
<dbReference type="GO" id="GO:0005829">
    <property type="term" value="C:cytosol"/>
    <property type="evidence" value="ECO:0007669"/>
    <property type="project" value="TreeGrafter"/>
</dbReference>
<dbReference type="InterPro" id="IPR050950">
    <property type="entry name" value="HTH-type_LysR_regulators"/>
</dbReference>
<dbReference type="STRING" id="1579979.WM2015_1415"/>
<dbReference type="Proteomes" id="UP000066624">
    <property type="component" value="Chromosome"/>
</dbReference>
<comment type="similarity">
    <text evidence="1">Belongs to the LysR transcriptional regulatory family.</text>
</comment>
<dbReference type="AlphaFoldDB" id="A0A0K0XVY6"/>
<keyword evidence="4" id="KW-0804">Transcription</keyword>
<reference evidence="5 6" key="1">
    <citation type="submission" date="2015-07" db="EMBL/GenBank/DDBJ databases">
        <authorList>
            <person name="Noorani M."/>
        </authorList>
    </citation>
    <scope>NUCLEOTIDE SEQUENCE [LARGE SCALE GENOMIC DNA]</scope>
    <source>
        <strain evidence="5 6">KCTC 42284</strain>
    </source>
</reference>
<dbReference type="Pfam" id="PF03466">
    <property type="entry name" value="LysR_substrate"/>
    <property type="match status" value="1"/>
</dbReference>
<evidence type="ECO:0000256" key="1">
    <source>
        <dbReference type="ARBA" id="ARBA00009437"/>
    </source>
</evidence>
<dbReference type="FunFam" id="1.10.10.10:FF:000001">
    <property type="entry name" value="LysR family transcriptional regulator"/>
    <property type="match status" value="1"/>
</dbReference>
<dbReference type="RefSeq" id="WP_211260973.1">
    <property type="nucleotide sequence ID" value="NZ_CP012154.1"/>
</dbReference>
<dbReference type="PANTHER" id="PTHR30419:SF8">
    <property type="entry name" value="NITROGEN ASSIMILATION TRANSCRIPTIONAL ACTIVATOR-RELATED"/>
    <property type="match status" value="1"/>
</dbReference>
<dbReference type="GO" id="GO:0003677">
    <property type="term" value="F:DNA binding"/>
    <property type="evidence" value="ECO:0007669"/>
    <property type="project" value="UniProtKB-KW"/>
</dbReference>
<dbReference type="SUPFAM" id="SSF46785">
    <property type="entry name" value="Winged helix' DNA-binding domain"/>
    <property type="match status" value="1"/>
</dbReference>
<keyword evidence="6" id="KW-1185">Reference proteome</keyword>
<keyword evidence="2" id="KW-0805">Transcription regulation</keyword>
<dbReference type="Gene3D" id="1.10.10.10">
    <property type="entry name" value="Winged helix-like DNA-binding domain superfamily/Winged helix DNA-binding domain"/>
    <property type="match status" value="1"/>
</dbReference>
<evidence type="ECO:0000256" key="4">
    <source>
        <dbReference type="ARBA" id="ARBA00023163"/>
    </source>
</evidence>
<dbReference type="PATRIC" id="fig|1579979.3.peg.1451"/>
<dbReference type="InterPro" id="IPR005119">
    <property type="entry name" value="LysR_subst-bd"/>
</dbReference>
<dbReference type="InterPro" id="IPR000847">
    <property type="entry name" value="LysR_HTH_N"/>
</dbReference>
<dbReference type="Gene3D" id="3.40.190.290">
    <property type="match status" value="1"/>
</dbReference>
<dbReference type="Pfam" id="PF00126">
    <property type="entry name" value="HTH_1"/>
    <property type="match status" value="1"/>
</dbReference>
<protein>
    <submittedName>
        <fullName evidence="5">LysR family transcriptional regulator</fullName>
    </submittedName>
</protein>
<dbReference type="PRINTS" id="PR00039">
    <property type="entry name" value="HTHLYSR"/>
</dbReference>
<organism evidence="5 6">
    <name type="scientific">Wenzhouxiangella marina</name>
    <dbReference type="NCBI Taxonomy" id="1579979"/>
    <lineage>
        <taxon>Bacteria</taxon>
        <taxon>Pseudomonadati</taxon>
        <taxon>Pseudomonadota</taxon>
        <taxon>Gammaproteobacteria</taxon>
        <taxon>Chromatiales</taxon>
        <taxon>Wenzhouxiangellaceae</taxon>
        <taxon>Wenzhouxiangella</taxon>
    </lineage>
</organism>
<evidence type="ECO:0000313" key="6">
    <source>
        <dbReference type="Proteomes" id="UP000066624"/>
    </source>
</evidence>
<sequence>MYKGNLLKHLRAFIQTARTGSVSAAADRLFLSQPSISQQIRALEDELGRPLFERHGPSMRLTPAGKALLDMARPLVDRLDALPDDFARRYGSLDTGEIRIAAGESTIMHLLPALLMRFRHKHPGIFVHLHNVTGADGLGMIRSDEVDFAVGSMLDVPKDIDYQPIYHFNPVLIMHPDHPLARKRQLSLADISPHGLILPPQRLTTYQMVDMVFQKHGLPFRVTLEVGGWEVIKKYVALGMGLSIVTSICITDADRDRLVVRDMSDYFPRRSYGVVIRRGAYLSPQAERFIDLMSPELFGLNRDEKSTDRPQMALHE</sequence>
<name>A0A0K0XVY6_9GAMM</name>
<evidence type="ECO:0000256" key="2">
    <source>
        <dbReference type="ARBA" id="ARBA00023015"/>
    </source>
</evidence>
<dbReference type="GO" id="GO:0003700">
    <property type="term" value="F:DNA-binding transcription factor activity"/>
    <property type="evidence" value="ECO:0007669"/>
    <property type="project" value="InterPro"/>
</dbReference>